<dbReference type="EMBL" id="WJXO01000001">
    <property type="protein sequence ID" value="MRN37369.1"/>
    <property type="molecule type" value="Genomic_DNA"/>
</dbReference>
<dbReference type="Proteomes" id="UP000486297">
    <property type="component" value="Unassembled WGS sequence"/>
</dbReference>
<comment type="similarity">
    <text evidence="1">Belongs to the metallo-dependent hydrolases superfamily. TatD-type hydrolase family.</text>
</comment>
<sequence>MNFTDSHCHLADPALRDRLPDVLAQAAEQGVTRFIVPATQRSDWADVVQLLAMNTPSEQRVHIALGIHPWFAENAESQDFAELERLLQRYPQAWVGETGLDFLVNRPSETQKQQQIEAFCRQLELAQKWQRPVIVHNVKATAAIAEVVKQTGFTQGGIAHAFSGSVEEAQILLRCGFKIGIGSLLLNPNAKKVRQVVAKLAWQDMVLETDSPFMLHNQTNTPANVRRIAEIAAQLSGVDLAEIACKTEENISKLLKQTAKPADLT</sequence>
<proteinExistence type="inferred from homology"/>
<dbReference type="InterPro" id="IPR032466">
    <property type="entry name" value="Metal_Hydrolase"/>
</dbReference>
<evidence type="ECO:0000256" key="3">
    <source>
        <dbReference type="ARBA" id="ARBA00022801"/>
    </source>
</evidence>
<evidence type="ECO:0000313" key="5">
    <source>
        <dbReference type="EMBL" id="MRN37369.1"/>
    </source>
</evidence>
<evidence type="ECO:0000313" key="6">
    <source>
        <dbReference type="Proteomes" id="UP000486297"/>
    </source>
</evidence>
<dbReference type="AlphaFoldDB" id="A0A7X2KXW8"/>
<dbReference type="InterPro" id="IPR001130">
    <property type="entry name" value="TatD-like"/>
</dbReference>
<dbReference type="GO" id="GO:0016788">
    <property type="term" value="F:hydrolase activity, acting on ester bonds"/>
    <property type="evidence" value="ECO:0007669"/>
    <property type="project" value="InterPro"/>
</dbReference>
<accession>A0A7X2KXW8</accession>
<dbReference type="GO" id="GO:0046872">
    <property type="term" value="F:metal ion binding"/>
    <property type="evidence" value="ECO:0007669"/>
    <property type="project" value="UniProtKB-KW"/>
</dbReference>
<dbReference type="GO" id="GO:0005829">
    <property type="term" value="C:cytosol"/>
    <property type="evidence" value="ECO:0007669"/>
    <property type="project" value="TreeGrafter"/>
</dbReference>
<dbReference type="SUPFAM" id="SSF51556">
    <property type="entry name" value="Metallo-dependent hydrolases"/>
    <property type="match status" value="1"/>
</dbReference>
<protein>
    <submittedName>
        <fullName evidence="5">TatD family deoxyribonuclease</fullName>
    </submittedName>
</protein>
<evidence type="ECO:0000256" key="1">
    <source>
        <dbReference type="ARBA" id="ARBA00009275"/>
    </source>
</evidence>
<dbReference type="PANTHER" id="PTHR46124">
    <property type="entry name" value="D-AMINOACYL-TRNA DEACYLASE"/>
    <property type="match status" value="1"/>
</dbReference>
<feature type="binding site" evidence="4">
    <location>
        <position position="160"/>
    </location>
    <ligand>
        <name>a divalent metal cation</name>
        <dbReference type="ChEBI" id="CHEBI:60240"/>
        <label>2</label>
    </ligand>
</feature>
<evidence type="ECO:0000256" key="4">
    <source>
        <dbReference type="PIRSR" id="PIRSR005902-1"/>
    </source>
</evidence>
<dbReference type="PANTHER" id="PTHR46124:SF3">
    <property type="entry name" value="HYDROLASE"/>
    <property type="match status" value="1"/>
</dbReference>
<dbReference type="CDD" id="cd01310">
    <property type="entry name" value="TatD_DNAse"/>
    <property type="match status" value="1"/>
</dbReference>
<evidence type="ECO:0000256" key="2">
    <source>
        <dbReference type="ARBA" id="ARBA00022723"/>
    </source>
</evidence>
<feature type="binding site" evidence="4">
    <location>
        <position position="210"/>
    </location>
    <ligand>
        <name>a divalent metal cation</name>
        <dbReference type="ChEBI" id="CHEBI:60240"/>
        <label>1</label>
    </ligand>
</feature>
<keyword evidence="6" id="KW-1185">Reference proteome</keyword>
<feature type="binding site" evidence="4">
    <location>
        <position position="136"/>
    </location>
    <ligand>
        <name>a divalent metal cation</name>
        <dbReference type="ChEBI" id="CHEBI:60240"/>
        <label>2</label>
    </ligand>
</feature>
<organism evidence="5 6">
    <name type="scientific">Neisseria brasiliensis</name>
    <dbReference type="NCBI Taxonomy" id="2666100"/>
    <lineage>
        <taxon>Bacteria</taxon>
        <taxon>Pseudomonadati</taxon>
        <taxon>Pseudomonadota</taxon>
        <taxon>Betaproteobacteria</taxon>
        <taxon>Neisseriales</taxon>
        <taxon>Neisseriaceae</taxon>
        <taxon>Neisseria</taxon>
    </lineage>
</organism>
<name>A0A7X2KXW8_9NEIS</name>
<feature type="binding site" evidence="4">
    <location>
        <position position="9"/>
    </location>
    <ligand>
        <name>a divalent metal cation</name>
        <dbReference type="ChEBI" id="CHEBI:60240"/>
        <label>1</label>
    </ligand>
</feature>
<keyword evidence="3" id="KW-0378">Hydrolase</keyword>
<comment type="caution">
    <text evidence="5">The sequence shown here is derived from an EMBL/GenBank/DDBJ whole genome shotgun (WGS) entry which is preliminary data.</text>
</comment>
<feature type="binding site" evidence="4">
    <location>
        <position position="97"/>
    </location>
    <ligand>
        <name>a divalent metal cation</name>
        <dbReference type="ChEBI" id="CHEBI:60240"/>
        <label>1</label>
    </ligand>
</feature>
<dbReference type="Pfam" id="PF01026">
    <property type="entry name" value="TatD_DNase"/>
    <property type="match status" value="1"/>
</dbReference>
<reference evidence="5" key="1">
    <citation type="journal article" name="Emerg. Infect. Dis.">
        <title>Two cases of a newly characterized neisseria species.</title>
        <authorList>
            <person name="Mustapha M."/>
            <person name="Lemos A.P.S."/>
            <person name="Harrison L.H."/>
            <person name="Vantyne D."/>
            <person name="Sacchi C.T."/>
        </authorList>
    </citation>
    <scope>NUCLEOTIDE SEQUENCE</scope>
    <source>
        <strain evidence="5">N.95.16</strain>
    </source>
</reference>
<keyword evidence="2 4" id="KW-0479">Metal-binding</keyword>
<dbReference type="FunFam" id="3.20.20.140:FF:000005">
    <property type="entry name" value="TatD family hydrolase"/>
    <property type="match status" value="1"/>
</dbReference>
<dbReference type="RefSeq" id="WP_095503536.1">
    <property type="nucleotide sequence ID" value="NZ_WJXO01000001.1"/>
</dbReference>
<dbReference type="PIRSF" id="PIRSF005902">
    <property type="entry name" value="DNase_TatD"/>
    <property type="match status" value="1"/>
</dbReference>
<dbReference type="Gene3D" id="3.20.20.140">
    <property type="entry name" value="Metal-dependent hydrolases"/>
    <property type="match status" value="1"/>
</dbReference>
<feature type="binding site" evidence="4">
    <location>
        <position position="7"/>
    </location>
    <ligand>
        <name>a divalent metal cation</name>
        <dbReference type="ChEBI" id="CHEBI:60240"/>
        <label>1</label>
    </ligand>
</feature>
<gene>
    <name evidence="5" type="ORF">GJU80_02360</name>
</gene>